<organism evidence="2 3">
    <name type="scientific">Knufia peltigerae</name>
    <dbReference type="NCBI Taxonomy" id="1002370"/>
    <lineage>
        <taxon>Eukaryota</taxon>
        <taxon>Fungi</taxon>
        <taxon>Dikarya</taxon>
        <taxon>Ascomycota</taxon>
        <taxon>Pezizomycotina</taxon>
        <taxon>Eurotiomycetes</taxon>
        <taxon>Chaetothyriomycetidae</taxon>
        <taxon>Chaetothyriales</taxon>
        <taxon>Trichomeriaceae</taxon>
        <taxon>Knufia</taxon>
    </lineage>
</organism>
<name>A0AA38YCD3_9EURO</name>
<dbReference type="Proteomes" id="UP001172681">
    <property type="component" value="Unassembled WGS sequence"/>
</dbReference>
<evidence type="ECO:0000313" key="2">
    <source>
        <dbReference type="EMBL" id="KAJ9642152.1"/>
    </source>
</evidence>
<reference evidence="2" key="1">
    <citation type="submission" date="2022-10" db="EMBL/GenBank/DDBJ databases">
        <title>Culturing micro-colonial fungi from biological soil crusts in the Mojave desert and describing Neophaeococcomyces mojavensis, and introducing the new genera and species Taxawa tesnikishii.</title>
        <authorList>
            <person name="Kurbessoian T."/>
            <person name="Stajich J.E."/>
        </authorList>
    </citation>
    <scope>NUCLEOTIDE SEQUENCE</scope>
    <source>
        <strain evidence="2">TK_35</strain>
    </source>
</reference>
<evidence type="ECO:0000313" key="3">
    <source>
        <dbReference type="Proteomes" id="UP001172681"/>
    </source>
</evidence>
<feature type="region of interest" description="Disordered" evidence="1">
    <location>
        <begin position="78"/>
        <end position="110"/>
    </location>
</feature>
<comment type="caution">
    <text evidence="2">The sequence shown here is derived from an EMBL/GenBank/DDBJ whole genome shotgun (WGS) entry which is preliminary data.</text>
</comment>
<sequence>MCYKWLCCACKQDKYDYCVEYMRSGRNWCNVTVEDPWGGWERKCQTCELMRGVIAKLNALVMFEPWLLTEGMSGAPQKAQWEIEAEKRPEYDSEGEDSDGWTTTQRKEIRSKAQEAVGKRWWEMKEAQEKEGKLVVVVEEEVTITPP</sequence>
<gene>
    <name evidence="2" type="ORF">H2204_002521</name>
</gene>
<dbReference type="AlphaFoldDB" id="A0AA38YCD3"/>
<keyword evidence="3" id="KW-1185">Reference proteome</keyword>
<dbReference type="EMBL" id="JAPDRN010000010">
    <property type="protein sequence ID" value="KAJ9642152.1"/>
    <property type="molecule type" value="Genomic_DNA"/>
</dbReference>
<protein>
    <submittedName>
        <fullName evidence="2">Uncharacterized protein</fullName>
    </submittedName>
</protein>
<proteinExistence type="predicted"/>
<accession>A0AA38YCD3</accession>
<evidence type="ECO:0000256" key="1">
    <source>
        <dbReference type="SAM" id="MobiDB-lite"/>
    </source>
</evidence>